<reference evidence="1 2" key="1">
    <citation type="journal article" date="2016" name="Genome Biol. Evol.">
        <title>Gene Family Evolution Reflects Adaptation to Soil Environmental Stressors in the Genome of the Collembolan Orchesella cincta.</title>
        <authorList>
            <person name="Faddeeva-Vakhrusheva A."/>
            <person name="Derks M.F."/>
            <person name="Anvar S.Y."/>
            <person name="Agamennone V."/>
            <person name="Suring W."/>
            <person name="Smit S."/>
            <person name="van Straalen N.M."/>
            <person name="Roelofs D."/>
        </authorList>
    </citation>
    <scope>NUCLEOTIDE SEQUENCE [LARGE SCALE GENOMIC DNA]</scope>
    <source>
        <tissue evidence="1">Mixed pool</tissue>
    </source>
</reference>
<dbReference type="Proteomes" id="UP000094527">
    <property type="component" value="Unassembled WGS sequence"/>
</dbReference>
<evidence type="ECO:0000313" key="1">
    <source>
        <dbReference type="EMBL" id="ODM89137.1"/>
    </source>
</evidence>
<protein>
    <submittedName>
        <fullName evidence="1">Uncharacterized protein</fullName>
    </submittedName>
</protein>
<comment type="caution">
    <text evidence="1">The sequence shown here is derived from an EMBL/GenBank/DDBJ whole genome shotgun (WGS) entry which is preliminary data.</text>
</comment>
<sequence length="71" mass="8078">MIDIYDKVHKFKDGKLNVIENYALTQDDVLEQVIIILECNYINVTVESKPFVSIKMGGKERQDSTRGSCSP</sequence>
<evidence type="ECO:0000313" key="2">
    <source>
        <dbReference type="Proteomes" id="UP000094527"/>
    </source>
</evidence>
<keyword evidence="2" id="KW-1185">Reference proteome</keyword>
<name>A0A1D2M826_ORCCI</name>
<proteinExistence type="predicted"/>
<dbReference type="AlphaFoldDB" id="A0A1D2M826"/>
<accession>A0A1D2M826</accession>
<gene>
    <name evidence="1" type="ORF">Ocin01_17545</name>
</gene>
<organism evidence="1 2">
    <name type="scientific">Orchesella cincta</name>
    <name type="common">Springtail</name>
    <name type="synonym">Podura cincta</name>
    <dbReference type="NCBI Taxonomy" id="48709"/>
    <lineage>
        <taxon>Eukaryota</taxon>
        <taxon>Metazoa</taxon>
        <taxon>Ecdysozoa</taxon>
        <taxon>Arthropoda</taxon>
        <taxon>Hexapoda</taxon>
        <taxon>Collembola</taxon>
        <taxon>Entomobryomorpha</taxon>
        <taxon>Entomobryoidea</taxon>
        <taxon>Orchesellidae</taxon>
        <taxon>Orchesellinae</taxon>
        <taxon>Orchesella</taxon>
    </lineage>
</organism>
<dbReference type="EMBL" id="LJIJ01002874">
    <property type="protein sequence ID" value="ODM89137.1"/>
    <property type="molecule type" value="Genomic_DNA"/>
</dbReference>